<sequence>MDREPAENQEGGDWAVVDSRRPTNEATAMLASSFFPGGNRTPLGAGDNITPPEGKLIWRKFEVTRQSAVYWLGEYFEHLNEVVVEEPTSTSSVATSRDSPPPVPSNRRAMDLKVCADAAIRDLFLMQDIIIHVLQNIAQSRPSLSPVAIGWYDSFLPRLFAPSPQPTDSHATEPRTATFSASAILVPAKYTAALALSSAGALVAGATAAVPWASYE</sequence>
<comment type="caution">
    <text evidence="2">The sequence shown here is derived from an EMBL/GenBank/DDBJ whole genome shotgun (WGS) entry which is preliminary data.</text>
</comment>
<keyword evidence="3" id="KW-1185">Reference proteome</keyword>
<feature type="region of interest" description="Disordered" evidence="1">
    <location>
        <begin position="87"/>
        <end position="106"/>
    </location>
</feature>
<dbReference type="EMBL" id="MU864493">
    <property type="protein sequence ID" value="KAK4184356.1"/>
    <property type="molecule type" value="Genomic_DNA"/>
</dbReference>
<organism evidence="2 3">
    <name type="scientific">Podospora australis</name>
    <dbReference type="NCBI Taxonomy" id="1536484"/>
    <lineage>
        <taxon>Eukaryota</taxon>
        <taxon>Fungi</taxon>
        <taxon>Dikarya</taxon>
        <taxon>Ascomycota</taxon>
        <taxon>Pezizomycotina</taxon>
        <taxon>Sordariomycetes</taxon>
        <taxon>Sordariomycetidae</taxon>
        <taxon>Sordariales</taxon>
        <taxon>Podosporaceae</taxon>
        <taxon>Podospora</taxon>
    </lineage>
</organism>
<accession>A0AAN7ADA3</accession>
<evidence type="ECO:0000313" key="2">
    <source>
        <dbReference type="EMBL" id="KAK4184356.1"/>
    </source>
</evidence>
<evidence type="ECO:0000313" key="3">
    <source>
        <dbReference type="Proteomes" id="UP001302126"/>
    </source>
</evidence>
<gene>
    <name evidence="2" type="ORF">QBC35DRAFT_455385</name>
</gene>
<reference evidence="2" key="2">
    <citation type="submission" date="2023-05" db="EMBL/GenBank/DDBJ databases">
        <authorList>
            <consortium name="Lawrence Berkeley National Laboratory"/>
            <person name="Steindorff A."/>
            <person name="Hensen N."/>
            <person name="Bonometti L."/>
            <person name="Westerberg I."/>
            <person name="Brannstrom I.O."/>
            <person name="Guillou S."/>
            <person name="Cros-Aarteil S."/>
            <person name="Calhoun S."/>
            <person name="Haridas S."/>
            <person name="Kuo A."/>
            <person name="Mondo S."/>
            <person name="Pangilinan J."/>
            <person name="Riley R."/>
            <person name="Labutti K."/>
            <person name="Andreopoulos B."/>
            <person name="Lipzen A."/>
            <person name="Chen C."/>
            <person name="Yanf M."/>
            <person name="Daum C."/>
            <person name="Ng V."/>
            <person name="Clum A."/>
            <person name="Ohm R."/>
            <person name="Martin F."/>
            <person name="Silar P."/>
            <person name="Natvig D."/>
            <person name="Lalanne C."/>
            <person name="Gautier V."/>
            <person name="Ament-Velasquez S.L."/>
            <person name="Kruys A."/>
            <person name="Hutchinson M.I."/>
            <person name="Powell A.J."/>
            <person name="Barry K."/>
            <person name="Miller A.N."/>
            <person name="Grigoriev I.V."/>
            <person name="Debuchy R."/>
            <person name="Gladieux P."/>
            <person name="Thoren M.H."/>
            <person name="Johannesson H."/>
        </authorList>
    </citation>
    <scope>NUCLEOTIDE SEQUENCE</scope>
    <source>
        <strain evidence="2">PSN309</strain>
    </source>
</reference>
<evidence type="ECO:0000256" key="1">
    <source>
        <dbReference type="SAM" id="MobiDB-lite"/>
    </source>
</evidence>
<feature type="compositionally biased region" description="Low complexity" evidence="1">
    <location>
        <begin position="87"/>
        <end position="96"/>
    </location>
</feature>
<proteinExistence type="predicted"/>
<dbReference type="Proteomes" id="UP001302126">
    <property type="component" value="Unassembled WGS sequence"/>
</dbReference>
<protein>
    <submittedName>
        <fullName evidence="2">Uncharacterized protein</fullName>
    </submittedName>
</protein>
<reference evidence="2" key="1">
    <citation type="journal article" date="2023" name="Mol. Phylogenet. Evol.">
        <title>Genome-scale phylogeny and comparative genomics of the fungal order Sordariales.</title>
        <authorList>
            <person name="Hensen N."/>
            <person name="Bonometti L."/>
            <person name="Westerberg I."/>
            <person name="Brannstrom I.O."/>
            <person name="Guillou S."/>
            <person name="Cros-Aarteil S."/>
            <person name="Calhoun S."/>
            <person name="Haridas S."/>
            <person name="Kuo A."/>
            <person name="Mondo S."/>
            <person name="Pangilinan J."/>
            <person name="Riley R."/>
            <person name="LaButti K."/>
            <person name="Andreopoulos B."/>
            <person name="Lipzen A."/>
            <person name="Chen C."/>
            <person name="Yan M."/>
            <person name="Daum C."/>
            <person name="Ng V."/>
            <person name="Clum A."/>
            <person name="Steindorff A."/>
            <person name="Ohm R.A."/>
            <person name="Martin F."/>
            <person name="Silar P."/>
            <person name="Natvig D.O."/>
            <person name="Lalanne C."/>
            <person name="Gautier V."/>
            <person name="Ament-Velasquez S.L."/>
            <person name="Kruys A."/>
            <person name="Hutchinson M.I."/>
            <person name="Powell A.J."/>
            <person name="Barry K."/>
            <person name="Miller A.N."/>
            <person name="Grigoriev I.V."/>
            <person name="Debuchy R."/>
            <person name="Gladieux P."/>
            <person name="Hiltunen Thoren M."/>
            <person name="Johannesson H."/>
        </authorList>
    </citation>
    <scope>NUCLEOTIDE SEQUENCE</scope>
    <source>
        <strain evidence="2">PSN309</strain>
    </source>
</reference>
<dbReference type="AlphaFoldDB" id="A0AAN7ADA3"/>
<name>A0AAN7ADA3_9PEZI</name>